<dbReference type="Gene3D" id="3.30.450.20">
    <property type="entry name" value="PAS domain"/>
    <property type="match status" value="1"/>
</dbReference>
<keyword evidence="2" id="KW-1185">Reference proteome</keyword>
<accession>A0ABD2QJB6</accession>
<proteinExistence type="predicted"/>
<sequence length="329" mass="38350">MRKLGGSSFRDGRERKQKYVTYTLKINSFRETHSEIERKRRDRMKKEADFLQQQLNVNCRDRLSILQQGSKELTEFANKIGERDYIIATQEFNNLILENLKGFLIVISCDNGKILHIQLIDFDLIHFIDNSSELSSSALETCLQLSELELDSLAKDKLFQRNMILPMRINRHPANLISHENCVPSSDGSFEVKFIEFVGSICFENVDNYMDDSLYFSTGKPVFRALCREMEVSFSASKLNIDIRTPHFTCRHAPDNLTVKEVVGMPKFLLNLKAEEILGLKPNEFIHPITTNELFQWENCFKTGKIDLRFNFVDSKRRRFNYTIHHCST</sequence>
<organism evidence="1 2">
    <name type="scientific">Cichlidogyrus casuarinus</name>
    <dbReference type="NCBI Taxonomy" id="1844966"/>
    <lineage>
        <taxon>Eukaryota</taxon>
        <taxon>Metazoa</taxon>
        <taxon>Spiralia</taxon>
        <taxon>Lophotrochozoa</taxon>
        <taxon>Platyhelminthes</taxon>
        <taxon>Monogenea</taxon>
        <taxon>Monopisthocotylea</taxon>
        <taxon>Dactylogyridea</taxon>
        <taxon>Ancyrocephalidae</taxon>
        <taxon>Cichlidogyrus</taxon>
    </lineage>
</organism>
<evidence type="ECO:0000313" key="1">
    <source>
        <dbReference type="EMBL" id="KAL3319513.1"/>
    </source>
</evidence>
<dbReference type="Proteomes" id="UP001626550">
    <property type="component" value="Unassembled WGS sequence"/>
</dbReference>
<dbReference type="SUPFAM" id="SSF47459">
    <property type="entry name" value="HLH, helix-loop-helix DNA-binding domain"/>
    <property type="match status" value="1"/>
</dbReference>
<evidence type="ECO:0000313" key="2">
    <source>
        <dbReference type="Proteomes" id="UP001626550"/>
    </source>
</evidence>
<dbReference type="InterPro" id="IPR036638">
    <property type="entry name" value="HLH_DNA-bd_sf"/>
</dbReference>
<gene>
    <name evidence="1" type="ORF">Ciccas_001810</name>
</gene>
<dbReference type="EMBL" id="JBJKFK010000129">
    <property type="protein sequence ID" value="KAL3319513.1"/>
    <property type="molecule type" value="Genomic_DNA"/>
</dbReference>
<reference evidence="1 2" key="1">
    <citation type="submission" date="2024-11" db="EMBL/GenBank/DDBJ databases">
        <title>Adaptive evolution of stress response genes in parasites aligns with host niche diversity.</title>
        <authorList>
            <person name="Hahn C."/>
            <person name="Resl P."/>
        </authorList>
    </citation>
    <scope>NUCLEOTIDE SEQUENCE [LARGE SCALE GENOMIC DNA]</scope>
    <source>
        <strain evidence="1">EGGRZ-B1_66</strain>
        <tissue evidence="1">Body</tissue>
    </source>
</reference>
<name>A0ABD2QJB6_9PLAT</name>
<dbReference type="AlphaFoldDB" id="A0ABD2QJB6"/>
<protein>
    <submittedName>
        <fullName evidence="1">Uncharacterized protein</fullName>
    </submittedName>
</protein>
<comment type="caution">
    <text evidence="1">The sequence shown here is derived from an EMBL/GenBank/DDBJ whole genome shotgun (WGS) entry which is preliminary data.</text>
</comment>